<organism evidence="2 3">
    <name type="scientific">Vibrio eleionomae</name>
    <dbReference type="NCBI Taxonomy" id="2653505"/>
    <lineage>
        <taxon>Bacteria</taxon>
        <taxon>Pseudomonadati</taxon>
        <taxon>Pseudomonadota</taxon>
        <taxon>Gammaproteobacteria</taxon>
        <taxon>Vibrionales</taxon>
        <taxon>Vibrionaceae</taxon>
        <taxon>Vibrio</taxon>
    </lineage>
</organism>
<dbReference type="RefSeq" id="WP_161157036.1">
    <property type="nucleotide sequence ID" value="NZ_WEKT01000031.1"/>
</dbReference>
<evidence type="ECO:0000313" key="2">
    <source>
        <dbReference type="EMBL" id="MZI94559.1"/>
    </source>
</evidence>
<proteinExistence type="predicted"/>
<comment type="caution">
    <text evidence="2">The sequence shown here is derived from an EMBL/GenBank/DDBJ whole genome shotgun (WGS) entry which is preliminary data.</text>
</comment>
<dbReference type="Proteomes" id="UP000462621">
    <property type="component" value="Unassembled WGS sequence"/>
</dbReference>
<evidence type="ECO:0000313" key="3">
    <source>
        <dbReference type="Proteomes" id="UP000462621"/>
    </source>
</evidence>
<gene>
    <name evidence="2" type="ORF">F9817_15295</name>
</gene>
<dbReference type="EMBL" id="WEKT01000031">
    <property type="protein sequence ID" value="MZI94559.1"/>
    <property type="molecule type" value="Genomic_DNA"/>
</dbReference>
<dbReference type="AlphaFoldDB" id="A0A7X4LMB1"/>
<name>A0A7X4LMB1_9VIBR</name>
<keyword evidence="3" id="KW-1185">Reference proteome</keyword>
<accession>A0A7X4LMB1</accession>
<evidence type="ECO:0000256" key="1">
    <source>
        <dbReference type="SAM" id="MobiDB-lite"/>
    </source>
</evidence>
<protein>
    <submittedName>
        <fullName evidence="2">Uncharacterized protein</fullName>
    </submittedName>
</protein>
<feature type="region of interest" description="Disordered" evidence="1">
    <location>
        <begin position="47"/>
        <end position="76"/>
    </location>
</feature>
<reference evidence="2 3" key="1">
    <citation type="submission" date="2019-10" db="EMBL/GenBank/DDBJ databases">
        <title>Vibrio sp. nov. isolated from a shrimp pond.</title>
        <authorList>
            <person name="Gomez-Gil B."/>
            <person name="Enciso-Ibarra J."/>
            <person name="Enciso-Ibarra K."/>
            <person name="Bolan-Mejia C."/>
        </authorList>
    </citation>
    <scope>NUCLEOTIDE SEQUENCE [LARGE SCALE GENOMIC DNA]</scope>
    <source>
        <strain evidence="2 3">CAIM 722</strain>
    </source>
</reference>
<sequence>MTVSSVSTGNNGYAILQKSREMADSAAKDLQQAQALEQQDALKFNKASEARKEADAQERSRERHHPDTVDSLTKLNQAQQYNRAGVSVIQRERDMLGSMLDLRV</sequence>
<feature type="compositionally biased region" description="Basic and acidic residues" evidence="1">
    <location>
        <begin position="47"/>
        <end position="68"/>
    </location>
</feature>